<evidence type="ECO:0000313" key="1">
    <source>
        <dbReference type="EMBL" id="CAB3246846.1"/>
    </source>
</evidence>
<sequence length="94" mass="11171">MVSILTPAPFITFLFKLIKELDVTYPSIESFPHENMNNPHKWDFLVMISSRRVLEYERMYEDSALDPHKKNCRDLPTKYFEKFSSLNILNGNRT</sequence>
<proteinExistence type="predicted"/>
<dbReference type="AlphaFoldDB" id="A0A8S1AQ97"/>
<evidence type="ECO:0000313" key="2">
    <source>
        <dbReference type="Proteomes" id="UP000494106"/>
    </source>
</evidence>
<name>A0A8S1AQ97_ARCPL</name>
<gene>
    <name evidence="1" type="ORF">APLA_LOCUS11081</name>
</gene>
<reference evidence="1 2" key="1">
    <citation type="submission" date="2020-04" db="EMBL/GenBank/DDBJ databases">
        <authorList>
            <person name="Wallbank WR R."/>
            <person name="Pardo Diaz C."/>
            <person name="Kozak K."/>
            <person name="Martin S."/>
            <person name="Jiggins C."/>
            <person name="Moest M."/>
            <person name="Warren A I."/>
            <person name="Byers J.R.P. K."/>
            <person name="Montejo-Kovacevich G."/>
            <person name="Yen C E."/>
        </authorList>
    </citation>
    <scope>NUCLEOTIDE SEQUENCE [LARGE SCALE GENOMIC DNA]</scope>
</reference>
<comment type="caution">
    <text evidence="1">The sequence shown here is derived from an EMBL/GenBank/DDBJ whole genome shotgun (WGS) entry which is preliminary data.</text>
</comment>
<organism evidence="1 2">
    <name type="scientific">Arctia plantaginis</name>
    <name type="common">Wood tiger moth</name>
    <name type="synonym">Phalaena plantaginis</name>
    <dbReference type="NCBI Taxonomy" id="874455"/>
    <lineage>
        <taxon>Eukaryota</taxon>
        <taxon>Metazoa</taxon>
        <taxon>Ecdysozoa</taxon>
        <taxon>Arthropoda</taxon>
        <taxon>Hexapoda</taxon>
        <taxon>Insecta</taxon>
        <taxon>Pterygota</taxon>
        <taxon>Neoptera</taxon>
        <taxon>Endopterygota</taxon>
        <taxon>Lepidoptera</taxon>
        <taxon>Glossata</taxon>
        <taxon>Ditrysia</taxon>
        <taxon>Noctuoidea</taxon>
        <taxon>Erebidae</taxon>
        <taxon>Arctiinae</taxon>
        <taxon>Arctia</taxon>
    </lineage>
</organism>
<accession>A0A8S1AQ97</accession>
<protein>
    <submittedName>
        <fullName evidence="1">Uncharacterized protein</fullName>
    </submittedName>
</protein>
<dbReference type="Proteomes" id="UP000494106">
    <property type="component" value="Unassembled WGS sequence"/>
</dbReference>
<dbReference type="EMBL" id="CADEBC010000528">
    <property type="protein sequence ID" value="CAB3246846.1"/>
    <property type="molecule type" value="Genomic_DNA"/>
</dbReference>
<keyword evidence="2" id="KW-1185">Reference proteome</keyword>